<evidence type="ECO:0000313" key="1">
    <source>
        <dbReference type="EMBL" id="KAG7301122.1"/>
    </source>
</evidence>
<reference evidence="1 2" key="1">
    <citation type="submission" date="2021-06" db="EMBL/GenBank/DDBJ databases">
        <title>A haploid diamondback moth (Plutella xylostella L.) genome assembly resolves 31 chromosomes and identifies a diamide resistance mutation.</title>
        <authorList>
            <person name="Ward C.M."/>
            <person name="Perry K.D."/>
            <person name="Baker G."/>
            <person name="Powis K."/>
            <person name="Heckel D.G."/>
            <person name="Baxter S.W."/>
        </authorList>
    </citation>
    <scope>NUCLEOTIDE SEQUENCE [LARGE SCALE GENOMIC DNA]</scope>
    <source>
        <strain evidence="1 2">LV</strain>
        <tissue evidence="1">Single pupa</tissue>
    </source>
</reference>
<sequence length="82" mass="9296">MAIVILVSRIHCHITASYFTLNSFRNSPLPWQPSNSIGNDLVKAARGFRYSPPPPRRCRRRIVRKICNCSSAEVQALDSIQL</sequence>
<accession>A0ABQ7Q7B2</accession>
<keyword evidence="2" id="KW-1185">Reference proteome</keyword>
<name>A0ABQ7Q7B2_PLUXY</name>
<comment type="caution">
    <text evidence="1">The sequence shown here is derived from an EMBL/GenBank/DDBJ whole genome shotgun (WGS) entry which is preliminary data.</text>
</comment>
<protein>
    <submittedName>
        <fullName evidence="1">Uncharacterized protein</fullName>
    </submittedName>
</protein>
<organism evidence="1 2">
    <name type="scientific">Plutella xylostella</name>
    <name type="common">Diamondback moth</name>
    <name type="synonym">Plutella maculipennis</name>
    <dbReference type="NCBI Taxonomy" id="51655"/>
    <lineage>
        <taxon>Eukaryota</taxon>
        <taxon>Metazoa</taxon>
        <taxon>Ecdysozoa</taxon>
        <taxon>Arthropoda</taxon>
        <taxon>Hexapoda</taxon>
        <taxon>Insecta</taxon>
        <taxon>Pterygota</taxon>
        <taxon>Neoptera</taxon>
        <taxon>Endopterygota</taxon>
        <taxon>Lepidoptera</taxon>
        <taxon>Glossata</taxon>
        <taxon>Ditrysia</taxon>
        <taxon>Yponomeutoidea</taxon>
        <taxon>Plutellidae</taxon>
        <taxon>Plutella</taxon>
    </lineage>
</organism>
<dbReference type="Proteomes" id="UP000823941">
    <property type="component" value="Chromosome 20"/>
</dbReference>
<evidence type="ECO:0000313" key="2">
    <source>
        <dbReference type="Proteomes" id="UP000823941"/>
    </source>
</evidence>
<dbReference type="EMBL" id="JAHIBW010000020">
    <property type="protein sequence ID" value="KAG7301122.1"/>
    <property type="molecule type" value="Genomic_DNA"/>
</dbReference>
<gene>
    <name evidence="1" type="ORF">JYU34_015538</name>
</gene>
<proteinExistence type="predicted"/>